<reference evidence="7 8" key="1">
    <citation type="journal article" date="2019" name="Emerg. Microbes Infect.">
        <title>Comprehensive subspecies identification of 175 nontuberculous mycobacteria species based on 7547 genomic profiles.</title>
        <authorList>
            <person name="Matsumoto Y."/>
            <person name="Kinjo T."/>
            <person name="Motooka D."/>
            <person name="Nabeya D."/>
            <person name="Jung N."/>
            <person name="Uechi K."/>
            <person name="Horii T."/>
            <person name="Iida T."/>
            <person name="Fujita J."/>
            <person name="Nakamura S."/>
        </authorList>
    </citation>
    <scope>NUCLEOTIDE SEQUENCE [LARGE SCALE GENOMIC DNA]</scope>
    <source>
        <strain evidence="7 8">JCM 6399</strain>
    </source>
</reference>
<dbReference type="Gene3D" id="2.40.10.10">
    <property type="entry name" value="Trypsin-like serine proteases"/>
    <property type="match status" value="2"/>
</dbReference>
<dbReference type="EMBL" id="AP022601">
    <property type="protein sequence ID" value="BBY94573.1"/>
    <property type="molecule type" value="Genomic_DNA"/>
</dbReference>
<sequence length="351" mass="35890">MTAETRTRRAGIPALAVAVTLVSAGCFNPPEQVSNPSSGSPTATTTPLAEESSGATTGFVEVVERVSPSVVTVLTDGGQGSGVVLQPDVVVTNAHVVGQQRNVSIVLADGTRSPGEVLGADEVTDVAVVRTERGDLPVAQFRKDLPRPGERVLAIGSPLGFQNSVSAGIISGLHRDVPGSAAQTYSLVDLIQTDASISPGNSGGALLDTQGRVVGINEAYIPPAAGAVSIGFAIPSATVLDVAEQLSADGTATHPYLGVSAGRLTDPIRRRLDVQVDRGAVALLVDEGAPAARAGIKSGDVIVEIAGQSVGSVEDLLSALRQTRPGQQVELVFVRGDQRQHVDVTIGSRPT</sequence>
<dbReference type="PRINTS" id="PR00834">
    <property type="entry name" value="PROTEASES2C"/>
</dbReference>
<dbReference type="Pfam" id="PF13180">
    <property type="entry name" value="PDZ_2"/>
    <property type="match status" value="1"/>
</dbReference>
<dbReference type="Pfam" id="PF13365">
    <property type="entry name" value="Trypsin_2"/>
    <property type="match status" value="1"/>
</dbReference>
<dbReference type="PROSITE" id="PS51257">
    <property type="entry name" value="PROKAR_LIPOPROTEIN"/>
    <property type="match status" value="1"/>
</dbReference>
<dbReference type="PROSITE" id="PS50106">
    <property type="entry name" value="PDZ"/>
    <property type="match status" value="1"/>
</dbReference>
<dbReference type="SMART" id="SM00228">
    <property type="entry name" value="PDZ"/>
    <property type="match status" value="1"/>
</dbReference>
<keyword evidence="3" id="KW-0378">Hydrolase</keyword>
<dbReference type="PANTHER" id="PTHR43343">
    <property type="entry name" value="PEPTIDASE S12"/>
    <property type="match status" value="1"/>
</dbReference>
<gene>
    <name evidence="7" type="ORF">MGALJ_42420</name>
</gene>
<dbReference type="RefSeq" id="WP_163732382.1">
    <property type="nucleotide sequence ID" value="NZ_AP022601.1"/>
</dbReference>
<dbReference type="PANTHER" id="PTHR43343:SF3">
    <property type="entry name" value="PROTEASE DO-LIKE 8, CHLOROPLASTIC"/>
    <property type="match status" value="1"/>
</dbReference>
<protein>
    <submittedName>
        <fullName evidence="7">2-alkenal reductase</fullName>
    </submittedName>
</protein>
<evidence type="ECO:0000313" key="8">
    <source>
        <dbReference type="Proteomes" id="UP000465785"/>
    </source>
</evidence>
<dbReference type="KEGG" id="mgau:MGALJ_42420"/>
<dbReference type="InterPro" id="IPR043504">
    <property type="entry name" value="Peptidase_S1_PA_chymotrypsin"/>
</dbReference>
<dbReference type="SUPFAM" id="SSF50156">
    <property type="entry name" value="PDZ domain-like"/>
    <property type="match status" value="1"/>
</dbReference>
<name>A0A9W4B5U9_9MYCO</name>
<comment type="similarity">
    <text evidence="1">Belongs to the peptidase S1C family.</text>
</comment>
<dbReference type="InterPro" id="IPR051201">
    <property type="entry name" value="Chloro_Bact_Ser_Proteases"/>
</dbReference>
<keyword evidence="2" id="KW-0645">Protease</keyword>
<organism evidence="7 8">
    <name type="scientific">Mycobacterium gallinarum</name>
    <dbReference type="NCBI Taxonomy" id="39689"/>
    <lineage>
        <taxon>Bacteria</taxon>
        <taxon>Bacillati</taxon>
        <taxon>Actinomycetota</taxon>
        <taxon>Actinomycetes</taxon>
        <taxon>Mycobacteriales</taxon>
        <taxon>Mycobacteriaceae</taxon>
        <taxon>Mycobacterium</taxon>
    </lineage>
</organism>
<evidence type="ECO:0000259" key="6">
    <source>
        <dbReference type="PROSITE" id="PS50106"/>
    </source>
</evidence>
<keyword evidence="8" id="KW-1185">Reference proteome</keyword>
<dbReference type="InterPro" id="IPR001478">
    <property type="entry name" value="PDZ"/>
</dbReference>
<keyword evidence="5" id="KW-0732">Signal</keyword>
<feature type="compositionally biased region" description="Low complexity" evidence="4">
    <location>
        <begin position="34"/>
        <end position="47"/>
    </location>
</feature>
<feature type="chain" id="PRO_5040941923" evidence="5">
    <location>
        <begin position="25"/>
        <end position="351"/>
    </location>
</feature>
<evidence type="ECO:0000256" key="4">
    <source>
        <dbReference type="SAM" id="MobiDB-lite"/>
    </source>
</evidence>
<evidence type="ECO:0000256" key="3">
    <source>
        <dbReference type="ARBA" id="ARBA00022801"/>
    </source>
</evidence>
<feature type="signal peptide" evidence="5">
    <location>
        <begin position="1"/>
        <end position="24"/>
    </location>
</feature>
<dbReference type="SUPFAM" id="SSF50494">
    <property type="entry name" value="Trypsin-like serine proteases"/>
    <property type="match status" value="1"/>
</dbReference>
<dbReference type="InterPro" id="IPR036034">
    <property type="entry name" value="PDZ_sf"/>
</dbReference>
<evidence type="ECO:0000256" key="1">
    <source>
        <dbReference type="ARBA" id="ARBA00010541"/>
    </source>
</evidence>
<evidence type="ECO:0000313" key="7">
    <source>
        <dbReference type="EMBL" id="BBY94573.1"/>
    </source>
</evidence>
<dbReference type="AlphaFoldDB" id="A0A9W4B5U9"/>
<evidence type="ECO:0000256" key="5">
    <source>
        <dbReference type="SAM" id="SignalP"/>
    </source>
</evidence>
<dbReference type="InterPro" id="IPR009003">
    <property type="entry name" value="Peptidase_S1_PA"/>
</dbReference>
<dbReference type="CDD" id="cd06779">
    <property type="entry name" value="cpPDZ_Deg_HtrA-like"/>
    <property type="match status" value="1"/>
</dbReference>
<dbReference type="Proteomes" id="UP000465785">
    <property type="component" value="Chromosome"/>
</dbReference>
<feature type="region of interest" description="Disordered" evidence="4">
    <location>
        <begin position="30"/>
        <end position="55"/>
    </location>
</feature>
<dbReference type="Gene3D" id="2.30.42.10">
    <property type="match status" value="1"/>
</dbReference>
<proteinExistence type="inferred from homology"/>
<dbReference type="InterPro" id="IPR001940">
    <property type="entry name" value="Peptidase_S1C"/>
</dbReference>
<dbReference type="GO" id="GO:0004252">
    <property type="term" value="F:serine-type endopeptidase activity"/>
    <property type="evidence" value="ECO:0007669"/>
    <property type="project" value="InterPro"/>
</dbReference>
<accession>A0A9W4B5U9</accession>
<dbReference type="GO" id="GO:0006508">
    <property type="term" value="P:proteolysis"/>
    <property type="evidence" value="ECO:0007669"/>
    <property type="project" value="UniProtKB-KW"/>
</dbReference>
<feature type="domain" description="PDZ" evidence="6">
    <location>
        <begin position="241"/>
        <end position="337"/>
    </location>
</feature>
<evidence type="ECO:0000256" key="2">
    <source>
        <dbReference type="ARBA" id="ARBA00022670"/>
    </source>
</evidence>